<dbReference type="InterPro" id="IPR051691">
    <property type="entry name" value="Metab_Enz_Cyan_OpOx_G3PDH"/>
</dbReference>
<dbReference type="PRINTS" id="PR00411">
    <property type="entry name" value="PNDRDTASEI"/>
</dbReference>
<evidence type="ECO:0000259" key="2">
    <source>
        <dbReference type="Pfam" id="PF07992"/>
    </source>
</evidence>
<dbReference type="EMBL" id="LT960614">
    <property type="protein sequence ID" value="SON58029.1"/>
    <property type="molecule type" value="Genomic_DNA"/>
</dbReference>
<dbReference type="InterPro" id="IPR023753">
    <property type="entry name" value="FAD/NAD-binding_dom"/>
</dbReference>
<dbReference type="KEGG" id="hdi:HDIA_4488"/>
<dbReference type="InterPro" id="IPR041854">
    <property type="entry name" value="BFD-like_2Fe2S-bd_dom_sf"/>
</dbReference>
<dbReference type="Gene3D" id="1.10.10.1100">
    <property type="entry name" value="BFD-like [2Fe-2S]-binding domain"/>
    <property type="match status" value="1"/>
</dbReference>
<sequence length="530" mass="55129">MTVIDESSIAGKFPPPESEVDVLVVGAGPAGLAAATDLAASGLSVLLVDENPVDGQLIGMDVPLFYGGRADAGVQNSARMMERIFESNPAIEAAFEAGVDVQLGITCWGLYLPSEGSRELPGPIAGLADQTRAWTVGFKRVVLATGARDLVTFFDGADQPGVMGAAGLHALLTKYDAFDGRRMVVFGSGDLALASAELALSKGVEVAALVEVAAEPQGDPDRIAALSAQGVSIFYNTVIASAKRGAFGVEAVEIVASDGVGERQTIECDTVCLALGLVPVVDLFDVAGASLVLDGTRGGFAPDTPDGVTTTSPLVFGAGDCMGVGVALADPEASEAHGRQAAAAVKASLGLAAATALAAQFPSGADQLPYRRMVMETLLATGGTDVLACQCEEVTRGDLLGVRAPRYLGDPTEKSLCHDLKDLAKAGPLSHDQMKRLTRVSMGACQARRCREQVAMLMAIGADLPTDAVPLAGYRAPVRPLPLGVLATLEEMPDMAKHWSVWFAIPTQWIPYDLIGTPEEFSFVDEHTHL</sequence>
<organism evidence="3 4">
    <name type="scientific">Hartmannibacter diazotrophicus</name>
    <dbReference type="NCBI Taxonomy" id="1482074"/>
    <lineage>
        <taxon>Bacteria</taxon>
        <taxon>Pseudomonadati</taxon>
        <taxon>Pseudomonadota</taxon>
        <taxon>Alphaproteobacteria</taxon>
        <taxon>Hyphomicrobiales</taxon>
        <taxon>Pleomorphomonadaceae</taxon>
        <taxon>Hartmannibacter</taxon>
    </lineage>
</organism>
<dbReference type="OrthoDB" id="9801699at2"/>
<proteinExistence type="predicted"/>
<gene>
    <name evidence="3" type="primary">ooxA2</name>
    <name evidence="3" type="ORF">HDIA_4488</name>
</gene>
<keyword evidence="4" id="KW-1185">Reference proteome</keyword>
<dbReference type="InterPro" id="IPR036188">
    <property type="entry name" value="FAD/NAD-bd_sf"/>
</dbReference>
<feature type="domain" description="FAD/NAD(P)-binding" evidence="2">
    <location>
        <begin position="21"/>
        <end position="329"/>
    </location>
</feature>
<keyword evidence="1" id="KW-0560">Oxidoreductase</keyword>
<dbReference type="RefSeq" id="WP_099558205.1">
    <property type="nucleotide sequence ID" value="NZ_LT960614.1"/>
</dbReference>
<protein>
    <submittedName>
        <fullName evidence="3">Opine oxidase subunit A</fullName>
    </submittedName>
</protein>
<dbReference type="SUPFAM" id="SSF51905">
    <property type="entry name" value="FAD/NAD(P)-binding domain"/>
    <property type="match status" value="1"/>
</dbReference>
<name>A0A2C9DCY0_9HYPH</name>
<evidence type="ECO:0000313" key="3">
    <source>
        <dbReference type="EMBL" id="SON58029.1"/>
    </source>
</evidence>
<reference evidence="4" key="1">
    <citation type="submission" date="2017-09" db="EMBL/GenBank/DDBJ databases">
        <title>Genome sequence of Nannocystis excedens DSM 71.</title>
        <authorList>
            <person name="Blom J."/>
        </authorList>
    </citation>
    <scope>NUCLEOTIDE SEQUENCE [LARGE SCALE GENOMIC DNA]</scope>
    <source>
        <strain evidence="4">type strain: E19</strain>
    </source>
</reference>
<accession>A0A2C9DCY0</accession>
<dbReference type="Pfam" id="PF07992">
    <property type="entry name" value="Pyr_redox_2"/>
    <property type="match status" value="1"/>
</dbReference>
<dbReference type="PRINTS" id="PR00368">
    <property type="entry name" value="FADPNR"/>
</dbReference>
<evidence type="ECO:0000256" key="1">
    <source>
        <dbReference type="ARBA" id="ARBA00023002"/>
    </source>
</evidence>
<dbReference type="AlphaFoldDB" id="A0A2C9DCY0"/>
<dbReference type="Proteomes" id="UP000223606">
    <property type="component" value="Chromosome 1"/>
</dbReference>
<dbReference type="PANTHER" id="PTHR42949">
    <property type="entry name" value="ANAEROBIC GLYCEROL-3-PHOSPHATE DEHYDROGENASE SUBUNIT B"/>
    <property type="match status" value="1"/>
</dbReference>
<dbReference type="Gene3D" id="3.50.50.60">
    <property type="entry name" value="FAD/NAD(P)-binding domain"/>
    <property type="match status" value="2"/>
</dbReference>
<dbReference type="PANTHER" id="PTHR42949:SF3">
    <property type="entry name" value="ANAEROBIC GLYCEROL-3-PHOSPHATE DEHYDROGENASE SUBUNIT B"/>
    <property type="match status" value="1"/>
</dbReference>
<dbReference type="GO" id="GO:0016491">
    <property type="term" value="F:oxidoreductase activity"/>
    <property type="evidence" value="ECO:0007669"/>
    <property type="project" value="UniProtKB-KW"/>
</dbReference>
<evidence type="ECO:0000313" key="4">
    <source>
        <dbReference type="Proteomes" id="UP000223606"/>
    </source>
</evidence>